<sequence length="833" mass="92812">MLDHLAGNPRPAWRRAQVFLVIAFWIWRIVAGNPAGPSNRFRRLNALLSKRFTAWQLVVSTLTGVYAIRNLDLILGLAAPEPLKGLYSPSFYRATWITTGLDAGFATAMTVRPKWLKDICSIIFSVYYVVYAQEAEEKLRKFRAVPTAEMLRVTWEKTTNPYIRLFLKIKPIALRRKILLARPQGSTSKRPITAYLFFSGTPQELEQTTELTLDFPGGGFISMSPLHHEDRLRIWALKTKKPVLSIDYGKGPEYHYPFAIDECFDVYRLLVESSGSIIGMSGRSLNVIMSGDSAGATIAINVVFKILELNLSLQAPSAVHMPLPIALLFNYAFLDFNFTSWMSAAQKDHLHHIGPANMVGNKGRGYARGKTLKRRRSWRDAWRGFASGQENEDSEDLPPIIKSRHSIAHIRSLKSPPKSPPTPLVRDRAATLPPGGKIDDQGDLADEESEEEEHRVTSREEQESKAVKPRPRSRVRFDDTEVGPSVRGKSGTTLRRSASVLEKRQSELLAAAEEADARALLAVGGDSNINKGGSIETRLTMASRTAYFQDRIVSPSMMRAMAILWIGPYRNPDFATDYHLSPILAPAHLLAQLPPCLMQCGEKDPFVDDTIIFAGRIKEAKRARLAELEITLASKGAKIGESLRMTTSAESPSSAVEARLPALRKERDRLLTQEEDDWVKMVLFSDWSHGYLQMISLMDEAMVVVEELADWLDEAFEKYSPEAERAMAERAPPSTLTSETETDDVGITFVPRRAAARRASSIDHEEGLVETPKPFGLEGVNGSATPSLGPGTPRPHTPTQKSAAGPPRNTGQKITETELMRRRRMIDANVFGQ</sequence>
<dbReference type="STRING" id="1884261.A0A5C3QK84"/>
<dbReference type="InterPro" id="IPR013094">
    <property type="entry name" value="AB_hydrolase_3"/>
</dbReference>
<dbReference type="SUPFAM" id="SSF53474">
    <property type="entry name" value="alpha/beta-Hydrolases"/>
    <property type="match status" value="1"/>
</dbReference>
<dbReference type="PANTHER" id="PTHR23025:SF3">
    <property type="entry name" value="HORMONE-SENSITIVE LIPASE"/>
    <property type="match status" value="1"/>
</dbReference>
<feature type="active site" evidence="1">
    <location>
        <position position="293"/>
    </location>
</feature>
<keyword evidence="5" id="KW-1185">Reference proteome</keyword>
<dbReference type="InterPro" id="IPR029058">
    <property type="entry name" value="AB_hydrolase_fold"/>
</dbReference>
<gene>
    <name evidence="4" type="ORF">BDV98DRAFT_548102</name>
</gene>
<evidence type="ECO:0000313" key="4">
    <source>
        <dbReference type="EMBL" id="TFL01560.1"/>
    </source>
</evidence>
<dbReference type="GO" id="GO:0019433">
    <property type="term" value="P:triglyceride catabolic process"/>
    <property type="evidence" value="ECO:0007669"/>
    <property type="project" value="TreeGrafter"/>
</dbReference>
<feature type="domain" description="Alpha/beta hydrolase fold-3" evidence="3">
    <location>
        <begin position="541"/>
        <end position="622"/>
    </location>
</feature>
<evidence type="ECO:0000259" key="3">
    <source>
        <dbReference type="Pfam" id="PF07859"/>
    </source>
</evidence>
<organism evidence="4 5">
    <name type="scientific">Pterulicium gracile</name>
    <dbReference type="NCBI Taxonomy" id="1884261"/>
    <lineage>
        <taxon>Eukaryota</taxon>
        <taxon>Fungi</taxon>
        <taxon>Dikarya</taxon>
        <taxon>Basidiomycota</taxon>
        <taxon>Agaricomycotina</taxon>
        <taxon>Agaricomycetes</taxon>
        <taxon>Agaricomycetidae</taxon>
        <taxon>Agaricales</taxon>
        <taxon>Pleurotineae</taxon>
        <taxon>Pterulaceae</taxon>
        <taxon>Pterulicium</taxon>
    </lineage>
</organism>
<dbReference type="Pfam" id="PF07859">
    <property type="entry name" value="Abhydrolase_3"/>
    <property type="match status" value="2"/>
</dbReference>
<dbReference type="InterPro" id="IPR033140">
    <property type="entry name" value="Lipase_GDXG_put_SER_AS"/>
</dbReference>
<dbReference type="AlphaFoldDB" id="A0A5C3QK84"/>
<dbReference type="GO" id="GO:0004771">
    <property type="term" value="F:sterol ester esterase activity"/>
    <property type="evidence" value="ECO:0007669"/>
    <property type="project" value="TreeGrafter"/>
</dbReference>
<dbReference type="PROSITE" id="PS01174">
    <property type="entry name" value="LIPASE_GDXG_SER"/>
    <property type="match status" value="1"/>
</dbReference>
<protein>
    <submittedName>
        <fullName evidence="4">Alpha/Beta hydrolase protein</fullName>
    </submittedName>
</protein>
<reference evidence="4 5" key="1">
    <citation type="journal article" date="2019" name="Nat. Ecol. Evol.">
        <title>Megaphylogeny resolves global patterns of mushroom evolution.</title>
        <authorList>
            <person name="Varga T."/>
            <person name="Krizsan K."/>
            <person name="Foldi C."/>
            <person name="Dima B."/>
            <person name="Sanchez-Garcia M."/>
            <person name="Sanchez-Ramirez S."/>
            <person name="Szollosi G.J."/>
            <person name="Szarkandi J.G."/>
            <person name="Papp V."/>
            <person name="Albert L."/>
            <person name="Andreopoulos W."/>
            <person name="Angelini C."/>
            <person name="Antonin V."/>
            <person name="Barry K.W."/>
            <person name="Bougher N.L."/>
            <person name="Buchanan P."/>
            <person name="Buyck B."/>
            <person name="Bense V."/>
            <person name="Catcheside P."/>
            <person name="Chovatia M."/>
            <person name="Cooper J."/>
            <person name="Damon W."/>
            <person name="Desjardin D."/>
            <person name="Finy P."/>
            <person name="Geml J."/>
            <person name="Haridas S."/>
            <person name="Hughes K."/>
            <person name="Justo A."/>
            <person name="Karasinski D."/>
            <person name="Kautmanova I."/>
            <person name="Kiss B."/>
            <person name="Kocsube S."/>
            <person name="Kotiranta H."/>
            <person name="LaButti K.M."/>
            <person name="Lechner B.E."/>
            <person name="Liimatainen K."/>
            <person name="Lipzen A."/>
            <person name="Lukacs Z."/>
            <person name="Mihaltcheva S."/>
            <person name="Morgado L.N."/>
            <person name="Niskanen T."/>
            <person name="Noordeloos M.E."/>
            <person name="Ohm R.A."/>
            <person name="Ortiz-Santana B."/>
            <person name="Ovrebo C."/>
            <person name="Racz N."/>
            <person name="Riley R."/>
            <person name="Savchenko A."/>
            <person name="Shiryaev A."/>
            <person name="Soop K."/>
            <person name="Spirin V."/>
            <person name="Szebenyi C."/>
            <person name="Tomsovsky M."/>
            <person name="Tulloss R.E."/>
            <person name="Uehling J."/>
            <person name="Grigoriev I.V."/>
            <person name="Vagvolgyi C."/>
            <person name="Papp T."/>
            <person name="Martin F.M."/>
            <person name="Miettinen O."/>
            <person name="Hibbett D.S."/>
            <person name="Nagy L.G."/>
        </authorList>
    </citation>
    <scope>NUCLEOTIDE SEQUENCE [LARGE SCALE GENOMIC DNA]</scope>
    <source>
        <strain evidence="4 5">CBS 309.79</strain>
    </source>
</reference>
<feature type="region of interest" description="Disordered" evidence="2">
    <location>
        <begin position="408"/>
        <end position="498"/>
    </location>
</feature>
<proteinExistence type="predicted"/>
<evidence type="ECO:0000256" key="2">
    <source>
        <dbReference type="SAM" id="MobiDB-lite"/>
    </source>
</evidence>
<name>A0A5C3QK84_9AGAR</name>
<feature type="domain" description="Alpha/beta hydrolase fold-3" evidence="3">
    <location>
        <begin position="215"/>
        <end position="336"/>
    </location>
</feature>
<evidence type="ECO:0000313" key="5">
    <source>
        <dbReference type="Proteomes" id="UP000305067"/>
    </source>
</evidence>
<dbReference type="Gene3D" id="3.40.50.1820">
    <property type="entry name" value="alpha/beta hydrolase"/>
    <property type="match status" value="2"/>
</dbReference>
<dbReference type="PANTHER" id="PTHR23025">
    <property type="entry name" value="TRIACYLGLYCEROL LIPASE"/>
    <property type="match status" value="1"/>
</dbReference>
<dbReference type="GO" id="GO:0005829">
    <property type="term" value="C:cytosol"/>
    <property type="evidence" value="ECO:0007669"/>
    <property type="project" value="TreeGrafter"/>
</dbReference>
<dbReference type="OrthoDB" id="5570009at2759"/>
<dbReference type="GO" id="GO:0004806">
    <property type="term" value="F:triacylglycerol lipase activity"/>
    <property type="evidence" value="ECO:0007669"/>
    <property type="project" value="TreeGrafter"/>
</dbReference>
<feature type="compositionally biased region" description="Acidic residues" evidence="2">
    <location>
        <begin position="441"/>
        <end position="451"/>
    </location>
</feature>
<feature type="region of interest" description="Disordered" evidence="2">
    <location>
        <begin position="770"/>
        <end position="814"/>
    </location>
</feature>
<accession>A0A5C3QK84</accession>
<keyword evidence="4" id="KW-0378">Hydrolase</keyword>
<dbReference type="Proteomes" id="UP000305067">
    <property type="component" value="Unassembled WGS sequence"/>
</dbReference>
<evidence type="ECO:0000256" key="1">
    <source>
        <dbReference type="PROSITE-ProRule" id="PRU10038"/>
    </source>
</evidence>
<dbReference type="EMBL" id="ML178824">
    <property type="protein sequence ID" value="TFL01560.1"/>
    <property type="molecule type" value="Genomic_DNA"/>
</dbReference>
<feature type="compositionally biased region" description="Basic and acidic residues" evidence="2">
    <location>
        <begin position="452"/>
        <end position="466"/>
    </location>
</feature>